<dbReference type="CDD" id="cd00520">
    <property type="entry name" value="RRF"/>
    <property type="match status" value="1"/>
</dbReference>
<protein>
    <recommendedName>
        <fullName evidence="3">Ribosome-recycling factor</fullName>
        <shortName evidence="3">RRF</shortName>
    </recommendedName>
    <alternativeName>
        <fullName evidence="3">Ribosome-releasing factor</fullName>
    </alternativeName>
</protein>
<evidence type="ECO:0000259" key="4">
    <source>
        <dbReference type="Pfam" id="PF01765"/>
    </source>
</evidence>
<evidence type="ECO:0000256" key="1">
    <source>
        <dbReference type="ARBA" id="ARBA00005912"/>
    </source>
</evidence>
<keyword evidence="2 3" id="KW-0648">Protein biosynthesis</keyword>
<gene>
    <name evidence="3 5" type="primary">frr</name>
    <name evidence="5" type="ORF">QUW28_00415</name>
</gene>
<dbReference type="Gene3D" id="1.10.132.20">
    <property type="entry name" value="Ribosome-recycling factor"/>
    <property type="match status" value="1"/>
</dbReference>
<name>A0ABT7V650_9ACTN</name>
<keyword evidence="6" id="KW-1185">Reference proteome</keyword>
<dbReference type="PANTHER" id="PTHR20982">
    <property type="entry name" value="RIBOSOME RECYCLING FACTOR"/>
    <property type="match status" value="1"/>
</dbReference>
<dbReference type="Proteomes" id="UP001529421">
    <property type="component" value="Unassembled WGS sequence"/>
</dbReference>
<dbReference type="HAMAP" id="MF_00040">
    <property type="entry name" value="RRF"/>
    <property type="match status" value="1"/>
</dbReference>
<comment type="subcellular location">
    <subcellularLocation>
        <location evidence="3">Cytoplasm</location>
    </subcellularLocation>
</comment>
<dbReference type="InterPro" id="IPR023584">
    <property type="entry name" value="Ribosome_recyc_fac_dom"/>
</dbReference>
<evidence type="ECO:0000256" key="3">
    <source>
        <dbReference type="HAMAP-Rule" id="MF_00040"/>
    </source>
</evidence>
<evidence type="ECO:0000256" key="2">
    <source>
        <dbReference type="ARBA" id="ARBA00022917"/>
    </source>
</evidence>
<dbReference type="SUPFAM" id="SSF55194">
    <property type="entry name" value="Ribosome recycling factor, RRF"/>
    <property type="match status" value="1"/>
</dbReference>
<organism evidence="5 6">
    <name type="scientific">Enorma phocaeensis</name>
    <dbReference type="NCBI Taxonomy" id="1871019"/>
    <lineage>
        <taxon>Bacteria</taxon>
        <taxon>Bacillati</taxon>
        <taxon>Actinomycetota</taxon>
        <taxon>Coriobacteriia</taxon>
        <taxon>Coriobacteriales</taxon>
        <taxon>Coriobacteriaceae</taxon>
        <taxon>Enorma</taxon>
    </lineage>
</organism>
<dbReference type="InterPro" id="IPR036191">
    <property type="entry name" value="RRF_sf"/>
</dbReference>
<dbReference type="Pfam" id="PF01765">
    <property type="entry name" value="RRF"/>
    <property type="match status" value="1"/>
</dbReference>
<feature type="domain" description="Ribosome recycling factor" evidence="4">
    <location>
        <begin position="15"/>
        <end position="175"/>
    </location>
</feature>
<dbReference type="PANTHER" id="PTHR20982:SF3">
    <property type="entry name" value="MITOCHONDRIAL RIBOSOME RECYCLING FACTOR PSEUDO 1"/>
    <property type="match status" value="1"/>
</dbReference>
<dbReference type="EMBL" id="JAUDDZ010000001">
    <property type="protein sequence ID" value="MDM8273966.1"/>
    <property type="molecule type" value="Genomic_DNA"/>
</dbReference>
<reference evidence="5 6" key="2">
    <citation type="submission" date="2023-06" db="EMBL/GenBank/DDBJ databases">
        <authorList>
            <person name="Zeman M."/>
            <person name="Kubasova T."/>
            <person name="Jahodarova E."/>
            <person name="Nykrynova M."/>
            <person name="Rychlik I."/>
        </authorList>
    </citation>
    <scope>NUCLEOTIDE SEQUENCE [LARGE SCALE GENOMIC DNA]</scope>
    <source>
        <strain evidence="5 6">154_Feed</strain>
    </source>
</reference>
<comment type="caution">
    <text evidence="5">The sequence shown here is derived from an EMBL/GenBank/DDBJ whole genome shotgun (WGS) entry which is preliminary data.</text>
</comment>
<dbReference type="NCBIfam" id="TIGR00496">
    <property type="entry name" value="frr"/>
    <property type="match status" value="1"/>
</dbReference>
<dbReference type="Gene3D" id="3.30.1360.40">
    <property type="match status" value="1"/>
</dbReference>
<proteinExistence type="inferred from homology"/>
<comment type="similarity">
    <text evidence="1 3">Belongs to the RRF family.</text>
</comment>
<comment type="function">
    <text evidence="3">Responsible for the release of ribosomes from messenger RNA at the termination of protein biosynthesis. May increase the efficiency of translation by recycling ribosomes from one round of translation to another.</text>
</comment>
<dbReference type="RefSeq" id="WP_204671498.1">
    <property type="nucleotide sequence ID" value="NZ_JACJKQ010000001.1"/>
</dbReference>
<sequence>MAEITEHMDKTIEALKHNFAKVRTGRANANILGDITVDYYGVATPITQVAAVKVPEAHMLMVEPWDKALLNAIVKAISASDLGITPSSDGSVVRLPFPAPTEERRRELVKECRELAEQARVSIRNIRRDFNNRLDRDEELSEDEVRREQAKVQKHTDAYIAKIEELLKAKEAEVMEI</sequence>
<reference evidence="6" key="1">
    <citation type="submission" date="2023-06" db="EMBL/GenBank/DDBJ databases">
        <title>Identification and characterization of horizontal gene transfer across gut microbiota members of farm animals based on homology search.</title>
        <authorList>
            <person name="Zeman M."/>
            <person name="Kubasova T."/>
            <person name="Jahodarova E."/>
            <person name="Nykrynova M."/>
            <person name="Rychlik I."/>
        </authorList>
    </citation>
    <scope>NUCLEOTIDE SEQUENCE [LARGE SCALE GENOMIC DNA]</scope>
    <source>
        <strain evidence="6">154_Feed</strain>
    </source>
</reference>
<dbReference type="InterPro" id="IPR002661">
    <property type="entry name" value="Ribosome_recyc_fac"/>
</dbReference>
<accession>A0ABT7V650</accession>
<keyword evidence="3" id="KW-0963">Cytoplasm</keyword>
<evidence type="ECO:0000313" key="5">
    <source>
        <dbReference type="EMBL" id="MDM8273966.1"/>
    </source>
</evidence>
<evidence type="ECO:0000313" key="6">
    <source>
        <dbReference type="Proteomes" id="UP001529421"/>
    </source>
</evidence>